<gene>
    <name evidence="2" type="ORF">CYCCA115_LOCUS21453</name>
</gene>
<protein>
    <submittedName>
        <fullName evidence="2">Uncharacterized protein</fullName>
    </submittedName>
</protein>
<proteinExistence type="predicted"/>
<dbReference type="AlphaFoldDB" id="A0AAD2G7U6"/>
<feature type="region of interest" description="Disordered" evidence="1">
    <location>
        <begin position="1"/>
        <end position="54"/>
    </location>
</feature>
<feature type="compositionally biased region" description="Acidic residues" evidence="1">
    <location>
        <begin position="32"/>
        <end position="41"/>
    </location>
</feature>
<dbReference type="EMBL" id="CAKOGP040002232">
    <property type="protein sequence ID" value="CAJ1965863.1"/>
    <property type="molecule type" value="Genomic_DNA"/>
</dbReference>
<name>A0AAD2G7U6_9STRA</name>
<reference evidence="2" key="1">
    <citation type="submission" date="2023-08" db="EMBL/GenBank/DDBJ databases">
        <authorList>
            <person name="Audoor S."/>
            <person name="Bilcke G."/>
        </authorList>
    </citation>
    <scope>NUCLEOTIDE SEQUENCE</scope>
</reference>
<organism evidence="2 3">
    <name type="scientific">Cylindrotheca closterium</name>
    <dbReference type="NCBI Taxonomy" id="2856"/>
    <lineage>
        <taxon>Eukaryota</taxon>
        <taxon>Sar</taxon>
        <taxon>Stramenopiles</taxon>
        <taxon>Ochrophyta</taxon>
        <taxon>Bacillariophyta</taxon>
        <taxon>Bacillariophyceae</taxon>
        <taxon>Bacillariophycidae</taxon>
        <taxon>Bacillariales</taxon>
        <taxon>Bacillariaceae</taxon>
        <taxon>Cylindrotheca</taxon>
    </lineage>
</organism>
<dbReference type="Proteomes" id="UP001295423">
    <property type="component" value="Unassembled WGS sequence"/>
</dbReference>
<accession>A0AAD2G7U6</accession>
<sequence length="103" mass="11303">MTVDGRETPDDDEDNEVQVTGVRHNPSLLLSSDDDEDDDGDVTSVQMKDAGEDEEREGLIDTMARADTNPVLTQVSPWGRFYACGFSEPLANNQLTPTTATNR</sequence>
<evidence type="ECO:0000313" key="2">
    <source>
        <dbReference type="EMBL" id="CAJ1965863.1"/>
    </source>
</evidence>
<comment type="caution">
    <text evidence="2">The sequence shown here is derived from an EMBL/GenBank/DDBJ whole genome shotgun (WGS) entry which is preliminary data.</text>
</comment>
<evidence type="ECO:0000256" key="1">
    <source>
        <dbReference type="SAM" id="MobiDB-lite"/>
    </source>
</evidence>
<evidence type="ECO:0000313" key="3">
    <source>
        <dbReference type="Proteomes" id="UP001295423"/>
    </source>
</evidence>
<keyword evidence="3" id="KW-1185">Reference proteome</keyword>